<dbReference type="AlphaFoldDB" id="A0A6J1L959"/>
<evidence type="ECO:0000313" key="4">
    <source>
        <dbReference type="RefSeq" id="XP_023163190.1"/>
    </source>
</evidence>
<dbReference type="PANTHER" id="PTHR12373">
    <property type="entry name" value="ENHANCER OF RUDIMENTARY ERH"/>
    <property type="match status" value="1"/>
</dbReference>
<evidence type="ECO:0000256" key="1">
    <source>
        <dbReference type="ARBA" id="ARBA00007491"/>
    </source>
</evidence>
<keyword evidence="3" id="KW-1185">Reference proteome</keyword>
<keyword evidence="2" id="KW-0131">Cell cycle</keyword>
<dbReference type="Gene3D" id="3.30.2260.10">
    <property type="entry name" value="Enhancer of rudimentary"/>
    <property type="match status" value="1"/>
</dbReference>
<dbReference type="InterPro" id="IPR000781">
    <property type="entry name" value="ERH"/>
</dbReference>
<dbReference type="OMA" id="VDICCLV"/>
<dbReference type="RefSeq" id="XP_023163190.1">
    <property type="nucleotide sequence ID" value="XM_023307422.2"/>
</dbReference>
<name>A0A6J1L959_DROHY</name>
<dbReference type="GO" id="GO:0006221">
    <property type="term" value="P:pyrimidine nucleotide biosynthetic process"/>
    <property type="evidence" value="ECO:0007669"/>
    <property type="project" value="UniProtKB-KW"/>
</dbReference>
<dbReference type="PIRSF" id="PIRSF016393">
    <property type="entry name" value="Enh_rudimentary"/>
    <property type="match status" value="1"/>
</dbReference>
<proteinExistence type="inferred from homology"/>
<sequence>MTHTVLFVHPTKCPRTRTYSEFKTVQSCLEAVCKIYEEHLKRKCPNMPTITYDIQQLFDFIDSFVDICCLVYQKSTDSYAPHSKEWIKDKIYELFREAALNKERLQ</sequence>
<comment type="similarity">
    <text evidence="1 2">Belongs to the E(R) family.</text>
</comment>
<reference evidence="4" key="1">
    <citation type="submission" date="2025-08" db="UniProtKB">
        <authorList>
            <consortium name="RefSeq"/>
        </authorList>
    </citation>
    <scope>IDENTIFICATION</scope>
    <source>
        <strain evidence="4">15085-1641.00</strain>
        <tissue evidence="4">Whole body</tissue>
    </source>
</reference>
<dbReference type="Pfam" id="PF01133">
    <property type="entry name" value="ER"/>
    <property type="match status" value="1"/>
</dbReference>
<organism evidence="3 4">
    <name type="scientific">Drosophila hydei</name>
    <name type="common">Fruit fly</name>
    <dbReference type="NCBI Taxonomy" id="7224"/>
    <lineage>
        <taxon>Eukaryota</taxon>
        <taxon>Metazoa</taxon>
        <taxon>Ecdysozoa</taxon>
        <taxon>Arthropoda</taxon>
        <taxon>Hexapoda</taxon>
        <taxon>Insecta</taxon>
        <taxon>Pterygota</taxon>
        <taxon>Neoptera</taxon>
        <taxon>Endopterygota</taxon>
        <taxon>Diptera</taxon>
        <taxon>Brachycera</taxon>
        <taxon>Muscomorpha</taxon>
        <taxon>Ephydroidea</taxon>
        <taxon>Drosophilidae</taxon>
        <taxon>Drosophila</taxon>
    </lineage>
</organism>
<keyword evidence="2" id="KW-0665">Pyrimidine biosynthesis</keyword>
<dbReference type="SUPFAM" id="SSF143875">
    <property type="entry name" value="ERH-like"/>
    <property type="match status" value="1"/>
</dbReference>
<dbReference type="InterPro" id="IPR035912">
    <property type="entry name" value="EHR_sf"/>
</dbReference>
<dbReference type="OrthoDB" id="7887808at2759"/>
<dbReference type="GeneID" id="111594222"/>
<comment type="function">
    <text evidence="2">Acts as an enhancer of the rudimentary gene. Has a role in pyrimidine biosynthesis and the cell cycle.</text>
</comment>
<dbReference type="PANTHER" id="PTHR12373:SF0">
    <property type="entry name" value="ENHANCER OF RUDIMENTARY HOMOLOG"/>
    <property type="match status" value="1"/>
</dbReference>
<evidence type="ECO:0000313" key="3">
    <source>
        <dbReference type="Proteomes" id="UP000504633"/>
    </source>
</evidence>
<gene>
    <name evidence="4" type="primary">LOC111594222</name>
</gene>
<dbReference type="Proteomes" id="UP000504633">
    <property type="component" value="Unplaced"/>
</dbReference>
<evidence type="ECO:0000256" key="2">
    <source>
        <dbReference type="PIRNR" id="PIRNR016393"/>
    </source>
</evidence>
<dbReference type="KEGG" id="dhe:111594222"/>
<accession>A0A6J1L959</accession>
<protein>
    <recommendedName>
        <fullName evidence="2">Protein enhancer of rudimentary</fullName>
    </recommendedName>
</protein>